<dbReference type="EMBL" id="CP054614">
    <property type="protein sequence ID" value="QKS55391.1"/>
    <property type="molecule type" value="Genomic_DNA"/>
</dbReference>
<gene>
    <name evidence="1" type="ORF">HUB98_03070</name>
</gene>
<evidence type="ECO:0000313" key="2">
    <source>
        <dbReference type="Proteomes" id="UP000509327"/>
    </source>
</evidence>
<reference evidence="1 2" key="1">
    <citation type="submission" date="2020-06" db="EMBL/GenBank/DDBJ databases">
        <title>Complete genome of Paenibacillus barcinonensis KACC11450.</title>
        <authorList>
            <person name="Kim M."/>
            <person name="Park Y.-J."/>
            <person name="Shin J.-H."/>
        </authorList>
    </citation>
    <scope>NUCLEOTIDE SEQUENCE [LARGE SCALE GENOMIC DNA]</scope>
    <source>
        <strain evidence="1 2">KACC11450</strain>
    </source>
</reference>
<proteinExistence type="predicted"/>
<evidence type="ECO:0000313" key="1">
    <source>
        <dbReference type="EMBL" id="QKS55391.1"/>
    </source>
</evidence>
<name>A0ABX6PZN0_PAEBA</name>
<protein>
    <submittedName>
        <fullName evidence="1">Uncharacterized protein</fullName>
    </submittedName>
</protein>
<keyword evidence="2" id="KW-1185">Reference proteome</keyword>
<organism evidence="1 2">
    <name type="scientific">Paenibacillus barcinonensis</name>
    <dbReference type="NCBI Taxonomy" id="198119"/>
    <lineage>
        <taxon>Bacteria</taxon>
        <taxon>Bacillati</taxon>
        <taxon>Bacillota</taxon>
        <taxon>Bacilli</taxon>
        <taxon>Bacillales</taxon>
        <taxon>Paenibacillaceae</taxon>
        <taxon>Paenibacillus</taxon>
    </lineage>
</organism>
<dbReference type="Proteomes" id="UP000509327">
    <property type="component" value="Chromosome"/>
</dbReference>
<accession>A0ABX6PZN0</accession>
<dbReference type="RefSeq" id="WP_146236151.1">
    <property type="nucleotide sequence ID" value="NZ_CP054614.1"/>
</dbReference>
<sequence>MMMNTNRVRSKESFRSPILKVAIVLALITPALLVLPEVHSATANPINKTMSGARTAPPPRTPQEYSIHSRVEQPVHIYQAESKLTRGEGPQAIVKTTTMTFKNMKTLSIQYRLERWTGTAWIVHKASSSSQTDTSVLYAGSDWDVIAGYYYRIVSVHTANDGTVSDQVTRTSSSILF</sequence>